<sequence length="401" mass="47117">MATDIFKEEYNNVQEENDRYRQLNSQLKDHLVCLDREIAVADSRIQEKLTIPGGIVKHQGKHRRHMGRIRILENELHQDTIKFSKLMCSNADYRKKIAHLQQQKVTGWNIEEKLNRHLATQQSIMDKLEVKLSLAFNLRSEGETRMQEMRESMEVETLDFIKRRMELMTVIHHDAKLQAFMETKLQEIALLEEDEDSKRREKQLQNQNGGKKSDVYLQAYNTLVEMTGERDLCQIERIFIRNEERNFALINYINEQHYKLNKLKRCINKRKSDILFLELENKRLEEQRAREFQELESEVEKNSCVADSLEKQCAVVQKRLDDLMTGISSLYAEIMQTSVTVTLDNVVNVLATLEDRIIELLLQANMQDEPPQKLLLGNFDLLPEGRKSQPRSPKFARSDGK</sequence>
<evidence type="ECO:0000256" key="2">
    <source>
        <dbReference type="SAM" id="Coils"/>
    </source>
</evidence>
<keyword evidence="6" id="KW-1185">Reference proteome</keyword>
<dbReference type="Ensembl" id="ENSSDUT00000031394.1">
    <property type="protein sequence ID" value="ENSSDUP00000030858.1"/>
    <property type="gene ID" value="ENSSDUG00000022227.1"/>
</dbReference>
<dbReference type="OMA" id="NIRCHVE"/>
<dbReference type="PANTHER" id="PTHR21694:SF18">
    <property type="entry name" value="COILED-COIL DOMAIN-CONTAINING PROTEIN 63"/>
    <property type="match status" value="1"/>
</dbReference>
<dbReference type="GeneTree" id="ENSGT00950000183252"/>
<dbReference type="PANTHER" id="PTHR21694">
    <property type="entry name" value="COILED-COIL DOMAIN-CONTAINING PROTEIN 63"/>
    <property type="match status" value="1"/>
</dbReference>
<dbReference type="STRING" id="41447.ENSSDUP00000030858"/>
<feature type="region of interest" description="Disordered" evidence="3">
    <location>
        <begin position="380"/>
        <end position="401"/>
    </location>
</feature>
<feature type="coiled-coil region" evidence="2">
    <location>
        <begin position="267"/>
        <end position="312"/>
    </location>
</feature>
<dbReference type="Proteomes" id="UP000261420">
    <property type="component" value="Unplaced"/>
</dbReference>
<dbReference type="InterPro" id="IPR049258">
    <property type="entry name" value="ODAD1_CC"/>
</dbReference>
<accession>A0A3B4VIR5</accession>
<evidence type="ECO:0000256" key="3">
    <source>
        <dbReference type="SAM" id="MobiDB-lite"/>
    </source>
</evidence>
<dbReference type="InterPro" id="IPR051876">
    <property type="entry name" value="ODA-DC/CCD"/>
</dbReference>
<evidence type="ECO:0000313" key="6">
    <source>
        <dbReference type="Proteomes" id="UP000261420"/>
    </source>
</evidence>
<name>A0A3B4VIR5_SERDU</name>
<reference evidence="5" key="2">
    <citation type="submission" date="2025-09" db="UniProtKB">
        <authorList>
            <consortium name="Ensembl"/>
        </authorList>
    </citation>
    <scope>IDENTIFICATION</scope>
</reference>
<evidence type="ECO:0000313" key="5">
    <source>
        <dbReference type="Ensembl" id="ENSSDUP00000030858.1"/>
    </source>
</evidence>
<protein>
    <recommendedName>
        <fullName evidence="4">ODAD1 central coiled coil region domain-containing protein</fullName>
    </recommendedName>
</protein>
<dbReference type="GO" id="GO:0036158">
    <property type="term" value="P:outer dynein arm assembly"/>
    <property type="evidence" value="ECO:0007669"/>
    <property type="project" value="TreeGrafter"/>
</dbReference>
<evidence type="ECO:0000259" key="4">
    <source>
        <dbReference type="Pfam" id="PF21773"/>
    </source>
</evidence>
<keyword evidence="1 2" id="KW-0175">Coiled coil</keyword>
<reference evidence="5" key="1">
    <citation type="submission" date="2025-08" db="UniProtKB">
        <authorList>
            <consortium name="Ensembl"/>
        </authorList>
    </citation>
    <scope>IDENTIFICATION</scope>
</reference>
<dbReference type="GO" id="GO:0005930">
    <property type="term" value="C:axoneme"/>
    <property type="evidence" value="ECO:0007669"/>
    <property type="project" value="TreeGrafter"/>
</dbReference>
<evidence type="ECO:0000256" key="1">
    <source>
        <dbReference type="ARBA" id="ARBA00023054"/>
    </source>
</evidence>
<feature type="coiled-coil region" evidence="2">
    <location>
        <begin position="3"/>
        <end position="30"/>
    </location>
</feature>
<dbReference type="GO" id="GO:0003341">
    <property type="term" value="P:cilium movement"/>
    <property type="evidence" value="ECO:0007669"/>
    <property type="project" value="TreeGrafter"/>
</dbReference>
<dbReference type="AlphaFoldDB" id="A0A3B4VIR5"/>
<proteinExistence type="predicted"/>
<organism evidence="5 6">
    <name type="scientific">Seriola dumerili</name>
    <name type="common">Greater amberjack</name>
    <name type="synonym">Caranx dumerili</name>
    <dbReference type="NCBI Taxonomy" id="41447"/>
    <lineage>
        <taxon>Eukaryota</taxon>
        <taxon>Metazoa</taxon>
        <taxon>Chordata</taxon>
        <taxon>Craniata</taxon>
        <taxon>Vertebrata</taxon>
        <taxon>Euteleostomi</taxon>
        <taxon>Actinopterygii</taxon>
        <taxon>Neopterygii</taxon>
        <taxon>Teleostei</taxon>
        <taxon>Neoteleostei</taxon>
        <taxon>Acanthomorphata</taxon>
        <taxon>Carangaria</taxon>
        <taxon>Carangiformes</taxon>
        <taxon>Carangidae</taxon>
        <taxon>Seriola</taxon>
    </lineage>
</organism>
<dbReference type="Pfam" id="PF21773">
    <property type="entry name" value="ODAD1_CC"/>
    <property type="match status" value="1"/>
</dbReference>
<feature type="domain" description="ODAD1 central coiled coil region" evidence="4">
    <location>
        <begin position="68"/>
        <end position="334"/>
    </location>
</feature>